<evidence type="ECO:0000256" key="1">
    <source>
        <dbReference type="SAM" id="MobiDB-lite"/>
    </source>
</evidence>
<name>A0A6J8EIJ1_MYTCO</name>
<dbReference type="AlphaFoldDB" id="A0A6J8EIJ1"/>
<dbReference type="EMBL" id="CACVKT020009141">
    <property type="protein sequence ID" value="CAC5420464.1"/>
    <property type="molecule type" value="Genomic_DNA"/>
</dbReference>
<dbReference type="OrthoDB" id="6118683at2759"/>
<dbReference type="SUPFAM" id="SSF56672">
    <property type="entry name" value="DNA/RNA polymerases"/>
    <property type="match status" value="1"/>
</dbReference>
<protein>
    <recommendedName>
        <fullName evidence="4">CCHC-type domain-containing protein</fullName>
    </recommendedName>
</protein>
<dbReference type="InterPro" id="IPR050951">
    <property type="entry name" value="Retrovirus_Pol_polyprotein"/>
</dbReference>
<evidence type="ECO:0000313" key="2">
    <source>
        <dbReference type="EMBL" id="CAC5420464.1"/>
    </source>
</evidence>
<dbReference type="SUPFAM" id="SSF50630">
    <property type="entry name" value="Acid proteases"/>
    <property type="match status" value="1"/>
</dbReference>
<feature type="compositionally biased region" description="Basic residues" evidence="1">
    <location>
        <begin position="117"/>
        <end position="128"/>
    </location>
</feature>
<keyword evidence="3" id="KW-1185">Reference proteome</keyword>
<evidence type="ECO:0008006" key="4">
    <source>
        <dbReference type="Google" id="ProtNLM"/>
    </source>
</evidence>
<dbReference type="InterPro" id="IPR021109">
    <property type="entry name" value="Peptidase_aspartic_dom_sf"/>
</dbReference>
<dbReference type="PANTHER" id="PTHR37984">
    <property type="entry name" value="PROTEIN CBG26694"/>
    <property type="match status" value="1"/>
</dbReference>
<dbReference type="PANTHER" id="PTHR37984:SF8">
    <property type="entry name" value="CCHC-TYPE DOMAIN-CONTAINING PROTEIN"/>
    <property type="match status" value="1"/>
</dbReference>
<sequence>MKFDQFCNPIKNQTYECYEFHTCSQSEGENIDHYATELKNRAKTCKFGQLCDNFVRHRIVCCILSDNVRERLLRIPNLTHAKSIDICLASEVSKQQLKSITEDGKIVHAMRKDYKSGHKPKVKHQHKDSRKDNPKSQKYDCRKCGMKHLPRSCPAYRKTCTQCKNPNHFKKMCKSRRIHAIEEESDSGDEFYIGCIENQEKSENSWMVNLNLNGKYHKFKLDTGAQENVIPYKVLKLVKGDIKIIPSKTRLVTYSDTSINPVIHPPQRVPNPLQERFKSELERMEKLGFVEKVEHPTDWVSSTVKLRICLDSKDLNRAIKREHFILPRLEETTA</sequence>
<evidence type="ECO:0000313" key="3">
    <source>
        <dbReference type="Proteomes" id="UP000507470"/>
    </source>
</evidence>
<dbReference type="Gene3D" id="3.10.10.10">
    <property type="entry name" value="HIV Type 1 Reverse Transcriptase, subunit A, domain 1"/>
    <property type="match status" value="1"/>
</dbReference>
<dbReference type="Proteomes" id="UP000507470">
    <property type="component" value="Unassembled WGS sequence"/>
</dbReference>
<dbReference type="InterPro" id="IPR043502">
    <property type="entry name" value="DNA/RNA_pol_sf"/>
</dbReference>
<reference evidence="2 3" key="1">
    <citation type="submission" date="2020-06" db="EMBL/GenBank/DDBJ databases">
        <authorList>
            <person name="Li R."/>
            <person name="Bekaert M."/>
        </authorList>
    </citation>
    <scope>NUCLEOTIDE SEQUENCE [LARGE SCALE GENOMIC DNA]</scope>
    <source>
        <strain evidence="3">wild</strain>
    </source>
</reference>
<proteinExistence type="predicted"/>
<gene>
    <name evidence="2" type="ORF">MCOR_52684</name>
</gene>
<organism evidence="2 3">
    <name type="scientific">Mytilus coruscus</name>
    <name type="common">Sea mussel</name>
    <dbReference type="NCBI Taxonomy" id="42192"/>
    <lineage>
        <taxon>Eukaryota</taxon>
        <taxon>Metazoa</taxon>
        <taxon>Spiralia</taxon>
        <taxon>Lophotrochozoa</taxon>
        <taxon>Mollusca</taxon>
        <taxon>Bivalvia</taxon>
        <taxon>Autobranchia</taxon>
        <taxon>Pteriomorphia</taxon>
        <taxon>Mytilida</taxon>
        <taxon>Mytiloidea</taxon>
        <taxon>Mytilidae</taxon>
        <taxon>Mytilinae</taxon>
        <taxon>Mytilus</taxon>
    </lineage>
</organism>
<feature type="compositionally biased region" description="Basic and acidic residues" evidence="1">
    <location>
        <begin position="129"/>
        <end position="138"/>
    </location>
</feature>
<feature type="region of interest" description="Disordered" evidence="1">
    <location>
        <begin position="111"/>
        <end position="138"/>
    </location>
</feature>
<accession>A0A6J8EIJ1</accession>